<evidence type="ECO:0000256" key="4">
    <source>
        <dbReference type="ARBA" id="ARBA00022840"/>
    </source>
</evidence>
<proteinExistence type="inferred from homology"/>
<comment type="function">
    <text evidence="5">Catalyzes the formation of acetyl phosphate from acetate and ATP. Can also catalyze the reverse reaction.</text>
</comment>
<dbReference type="EMBL" id="CP095049">
    <property type="protein sequence ID" value="UOQ51174.1"/>
    <property type="molecule type" value="Genomic_DNA"/>
</dbReference>
<organism evidence="7 8">
    <name type="scientific">Hymenobacter cellulosivorans</name>
    <dbReference type="NCBI Taxonomy" id="2932249"/>
    <lineage>
        <taxon>Bacteria</taxon>
        <taxon>Pseudomonadati</taxon>
        <taxon>Bacteroidota</taxon>
        <taxon>Cytophagia</taxon>
        <taxon>Cytophagales</taxon>
        <taxon>Hymenobacteraceae</taxon>
        <taxon>Hymenobacter</taxon>
    </lineage>
</organism>
<feature type="binding site" evidence="5">
    <location>
        <position position="389"/>
    </location>
    <ligand>
        <name>Mg(2+)</name>
        <dbReference type="ChEBI" id="CHEBI:18420"/>
    </ligand>
</feature>
<evidence type="ECO:0000313" key="8">
    <source>
        <dbReference type="Proteomes" id="UP000831785"/>
    </source>
</evidence>
<dbReference type="PIRSF" id="PIRSF000722">
    <property type="entry name" value="Acetate_prop_kin"/>
    <property type="match status" value="1"/>
</dbReference>
<name>A0ABY4F3D9_9BACT</name>
<dbReference type="PANTHER" id="PTHR21060:SF15">
    <property type="entry name" value="ACETATE KINASE-RELATED"/>
    <property type="match status" value="1"/>
</dbReference>
<evidence type="ECO:0000256" key="5">
    <source>
        <dbReference type="HAMAP-Rule" id="MF_00020"/>
    </source>
</evidence>
<feature type="binding site" evidence="5">
    <location>
        <begin position="335"/>
        <end position="339"/>
    </location>
    <ligand>
        <name>ATP</name>
        <dbReference type="ChEBI" id="CHEBI:30616"/>
    </ligand>
</feature>
<keyword evidence="5" id="KW-0460">Magnesium</keyword>
<dbReference type="Gene3D" id="3.30.420.40">
    <property type="match status" value="2"/>
</dbReference>
<keyword evidence="5" id="KW-0479">Metal-binding</keyword>
<keyword evidence="3 5" id="KW-0418">Kinase</keyword>
<keyword evidence="5" id="KW-0963">Cytoplasm</keyword>
<dbReference type="Proteomes" id="UP000831785">
    <property type="component" value="Chromosome"/>
</dbReference>
<feature type="binding site" evidence="5">
    <location>
        <begin position="287"/>
        <end position="289"/>
    </location>
    <ligand>
        <name>ATP</name>
        <dbReference type="ChEBI" id="CHEBI:30616"/>
    </ligand>
</feature>
<feature type="binding site" evidence="5">
    <location>
        <position position="98"/>
    </location>
    <ligand>
        <name>substrate</name>
    </ligand>
</feature>
<comment type="pathway">
    <text evidence="5">Metabolic intermediate biosynthesis; acetyl-CoA biosynthesis; acetyl-CoA from acetate: step 1/2.</text>
</comment>
<dbReference type="PANTHER" id="PTHR21060">
    <property type="entry name" value="ACETATE KINASE"/>
    <property type="match status" value="1"/>
</dbReference>
<evidence type="ECO:0000313" key="7">
    <source>
        <dbReference type="EMBL" id="UOQ51174.1"/>
    </source>
</evidence>
<feature type="binding site" evidence="5">
    <location>
        <position position="7"/>
    </location>
    <ligand>
        <name>Mg(2+)</name>
        <dbReference type="ChEBI" id="CHEBI:18420"/>
    </ligand>
</feature>
<feature type="binding site" evidence="5">
    <location>
        <begin position="213"/>
        <end position="217"/>
    </location>
    <ligand>
        <name>ATP</name>
        <dbReference type="ChEBI" id="CHEBI:30616"/>
    </ligand>
</feature>
<dbReference type="NCBIfam" id="TIGR00016">
    <property type="entry name" value="ackA"/>
    <property type="match status" value="1"/>
</dbReference>
<comment type="subcellular location">
    <subcellularLocation>
        <location evidence="5">Cytoplasm</location>
    </subcellularLocation>
</comment>
<dbReference type="SUPFAM" id="SSF53067">
    <property type="entry name" value="Actin-like ATPase domain"/>
    <property type="match status" value="2"/>
</dbReference>
<keyword evidence="8" id="KW-1185">Reference proteome</keyword>
<comment type="subunit">
    <text evidence="5">Homodimer.</text>
</comment>
<comment type="catalytic activity">
    <reaction evidence="5">
        <text>acetate + ATP = acetyl phosphate + ADP</text>
        <dbReference type="Rhea" id="RHEA:11352"/>
        <dbReference type="ChEBI" id="CHEBI:22191"/>
        <dbReference type="ChEBI" id="CHEBI:30089"/>
        <dbReference type="ChEBI" id="CHEBI:30616"/>
        <dbReference type="ChEBI" id="CHEBI:456216"/>
        <dbReference type="EC" id="2.7.2.1"/>
    </reaction>
</comment>
<keyword evidence="1 5" id="KW-0808">Transferase</keyword>
<comment type="similarity">
    <text evidence="5 6">Belongs to the acetokinase family.</text>
</comment>
<evidence type="ECO:0000256" key="2">
    <source>
        <dbReference type="ARBA" id="ARBA00022741"/>
    </source>
</evidence>
<reference evidence="7 8" key="1">
    <citation type="submission" date="2022-04" db="EMBL/GenBank/DDBJ databases">
        <title>Hymenobacter sp. isolated from the air.</title>
        <authorList>
            <person name="Won M."/>
            <person name="Lee C.-M."/>
            <person name="Woen H.-Y."/>
            <person name="Kwon S.-W."/>
        </authorList>
    </citation>
    <scope>NUCLEOTIDE SEQUENCE [LARGE SCALE GENOMIC DNA]</scope>
    <source>
        <strain evidence="8">5116 S-27</strain>
    </source>
</reference>
<evidence type="ECO:0000256" key="3">
    <source>
        <dbReference type="ARBA" id="ARBA00022777"/>
    </source>
</evidence>
<dbReference type="HAMAP" id="MF_00020">
    <property type="entry name" value="Acetate_kinase"/>
    <property type="match status" value="1"/>
</dbReference>
<evidence type="ECO:0000256" key="1">
    <source>
        <dbReference type="ARBA" id="ARBA00022679"/>
    </source>
</evidence>
<dbReference type="InterPro" id="IPR043129">
    <property type="entry name" value="ATPase_NBD"/>
</dbReference>
<dbReference type="InterPro" id="IPR000890">
    <property type="entry name" value="Aliphatic_acid_kin_short-chain"/>
</dbReference>
<dbReference type="EC" id="2.7.2.1" evidence="5"/>
<gene>
    <name evidence="5" type="primary">ackA</name>
    <name evidence="7" type="ORF">MUN80_15540</name>
</gene>
<feature type="active site" description="Proton donor/acceptor" evidence="5">
    <location>
        <position position="155"/>
    </location>
</feature>
<protein>
    <recommendedName>
        <fullName evidence="5">Acetate kinase</fullName>
        <ecNumber evidence="5">2.7.2.1</ecNumber>
    </recommendedName>
    <alternativeName>
        <fullName evidence="5">Acetokinase</fullName>
    </alternativeName>
</protein>
<dbReference type="GO" id="GO:0016301">
    <property type="term" value="F:kinase activity"/>
    <property type="evidence" value="ECO:0007669"/>
    <property type="project" value="UniProtKB-KW"/>
</dbReference>
<dbReference type="InterPro" id="IPR004372">
    <property type="entry name" value="Ac/propionate_kinase"/>
</dbReference>
<feature type="binding site" evidence="5">
    <location>
        <position position="14"/>
    </location>
    <ligand>
        <name>ATP</name>
        <dbReference type="ChEBI" id="CHEBI:30616"/>
    </ligand>
</feature>
<comment type="cofactor">
    <cofactor evidence="5">
        <name>Mg(2+)</name>
        <dbReference type="ChEBI" id="CHEBI:18420"/>
    </cofactor>
    <cofactor evidence="5">
        <name>Mn(2+)</name>
        <dbReference type="ChEBI" id="CHEBI:29035"/>
    </cofactor>
    <text evidence="5">Mg(2+). Can also accept Mn(2+).</text>
</comment>
<evidence type="ECO:0000256" key="6">
    <source>
        <dbReference type="RuleBase" id="RU003835"/>
    </source>
</evidence>
<dbReference type="RefSeq" id="WP_244714342.1">
    <property type="nucleotide sequence ID" value="NZ_CP095049.1"/>
</dbReference>
<keyword evidence="4 5" id="KW-0067">ATP-binding</keyword>
<dbReference type="Pfam" id="PF00871">
    <property type="entry name" value="Acetate_kinase"/>
    <property type="match status" value="1"/>
</dbReference>
<accession>A0ABY4F3D9</accession>
<dbReference type="PRINTS" id="PR00471">
    <property type="entry name" value="ACETATEKNASE"/>
</dbReference>
<keyword evidence="2 5" id="KW-0547">Nucleotide-binding</keyword>
<dbReference type="CDD" id="cd24010">
    <property type="entry name" value="ASKHA_NBD_AcK_PK"/>
    <property type="match status" value="1"/>
</dbReference>
<feature type="site" description="Transition state stabilizer" evidence="5">
    <location>
        <position position="187"/>
    </location>
</feature>
<feature type="site" description="Transition state stabilizer" evidence="5">
    <location>
        <position position="246"/>
    </location>
</feature>
<sequence length="402" mass="43600">MNIFVVNSGSSSIKYQLFRWPAEQPVCSGLVERIGQQQATITHKVFDPTNPTTAPAEQHLTLALPDHEAGLREVVGLLTAGETAVIQNPADIHVIGHRVVHGGEEFAATTLITPAVKAEIKRLFALAPLHNPANYLGIEVAEQLFPQARQVAVFDTAFHQTLPEYAFRYALPEALYTEQRIRKYGFHGTSHQYVARQAATHLGLPEARLITIHLGNGCSMAAVRGSRALDTTMGFGPLAGLVMGTRSGDLDPSVLLHLLGPLGYSVEQVSTLLNKESGMLGLSGFSDMRDVTKALNAGDTRAALAYDLYAYRIRQYIGAYAAVLNGLDAIVFTAGVGENDALVRSRVCQDMGFFGLELDEAQNQLRTPGLRDISTASSRARILVIPTNEELEIARQCAQLLN</sequence>